<dbReference type="GO" id="GO:0006629">
    <property type="term" value="P:lipid metabolic process"/>
    <property type="evidence" value="ECO:0007669"/>
    <property type="project" value="InterPro"/>
</dbReference>
<dbReference type="Proteomes" id="UP000321947">
    <property type="component" value="Unassembled WGS sequence"/>
</dbReference>
<dbReference type="PANTHER" id="PTHR46086">
    <property type="entry name" value="ALPHA/BETA-HYDROLASES SUPERFAMILY PROTEIN"/>
    <property type="match status" value="1"/>
</dbReference>
<dbReference type="GO" id="GO:0004806">
    <property type="term" value="F:triacylglycerol lipase activity"/>
    <property type="evidence" value="ECO:0007669"/>
    <property type="project" value="InterPro"/>
</dbReference>
<keyword evidence="2" id="KW-1133">Transmembrane helix</keyword>
<sequence length="827" mass="95726">MRSGMGMGGRSNNYNCNGGFSSSYMLLNPEEVKFLDLLRLLFSSNLKKRRFVDSSHAREHNFWHRFFIFLSIVVLKLLRFFDKPLALLGFFLESSLNFLSLNGGFSGILLNFFRLRLKIPDSSSAEYLSMIGHLDSRVTLDRSIKPGDVNYFGALCMMASKLSYENEAHVAQIVKDVWKMEFLGFFNFWNDYQEKCSTQAFMMRDKKVDHDTIVVSFRGTEPFNADDWSSDFDISWYEIEGIGKIHGGFMKALGLQKCIGWPKEIERQGHDERRPLAYYTLREKLKELVKENERTRFVVTGHSLGGALAILFPSILVFHEEKLLLERLEGVYTFGQPRVGDRAFGEFMVKSLAQYKIRYYRFVYGFDMVPRLPLDDKALMFKHFGPCIYFDWNYVAQILEEEPFKNYFSIVGAILMRIHACLEIGRSFTISWRRGKEYEEKVFLRIVRLFGLLLPGILAHCPQDYVNSTRLGSTSHFLKLRKEKLYLDKRYVCGCQVNDGQQTIVSGRCGEVKITGQLIGGVPVNHSSFGQQTNFVRNYIKPGDVNYFAALYLMASKLAYENEAHLTQIVNNIWKVFLYSHRVVQCRQLEFTTLTSLGMRSKDIGKIHWGFMKALGLHKFLGWPKDIESQGRERVHPLAYYSLREKLRELMKESERARCVVTGHSLGGALAILFPSILAFHEEKLLLEKLDHRVYTFGQHLGFVYGFDMVPRLPLDDKALMFKHFGFFVYFDWDYVAQIQEEEPFENYRSIVGAVLMRIHASLEIGRSFTISWRRGKEYEEKVFLGIVRLFGSLLPGIPAYCPQDYVNSTPLGSTGRLHSEHDLIIQ</sequence>
<feature type="transmembrane region" description="Helical" evidence="2">
    <location>
        <begin position="62"/>
        <end position="81"/>
    </location>
</feature>
<proteinExistence type="predicted"/>
<dbReference type="AlphaFoldDB" id="A0A5D3CNF4"/>
<dbReference type="InterPro" id="IPR029058">
    <property type="entry name" value="AB_hydrolase_fold"/>
</dbReference>
<keyword evidence="2" id="KW-0812">Transmembrane</keyword>
<dbReference type="InterPro" id="IPR044819">
    <property type="entry name" value="OBL-like"/>
</dbReference>
<keyword evidence="1" id="KW-0378">Hydrolase</keyword>
<evidence type="ECO:0000256" key="2">
    <source>
        <dbReference type="SAM" id="Phobius"/>
    </source>
</evidence>
<evidence type="ECO:0000313" key="4">
    <source>
        <dbReference type="EMBL" id="TYK12882.1"/>
    </source>
</evidence>
<dbReference type="InterPro" id="IPR002921">
    <property type="entry name" value="Fungal_lipase-type"/>
</dbReference>
<evidence type="ECO:0000256" key="1">
    <source>
        <dbReference type="ARBA" id="ARBA00022801"/>
    </source>
</evidence>
<feature type="transmembrane region" description="Helical" evidence="2">
    <location>
        <begin position="87"/>
        <end position="113"/>
    </location>
</feature>
<feature type="domain" description="Fungal lipase-type" evidence="3">
    <location>
        <begin position="214"/>
        <end position="375"/>
    </location>
</feature>
<dbReference type="Gene3D" id="3.40.50.1820">
    <property type="entry name" value="alpha/beta hydrolase"/>
    <property type="match status" value="2"/>
</dbReference>
<dbReference type="CDD" id="cd00519">
    <property type="entry name" value="Lipase_3"/>
    <property type="match status" value="1"/>
</dbReference>
<feature type="domain" description="Fungal lipase-type" evidence="3">
    <location>
        <begin position="595"/>
        <end position="699"/>
    </location>
</feature>
<keyword evidence="2" id="KW-0472">Membrane</keyword>
<dbReference type="SUPFAM" id="SSF53474">
    <property type="entry name" value="alpha/beta-Hydrolases"/>
    <property type="match status" value="2"/>
</dbReference>
<organism evidence="4 5">
    <name type="scientific">Cucumis melo var. makuwa</name>
    <name type="common">Oriental melon</name>
    <dbReference type="NCBI Taxonomy" id="1194695"/>
    <lineage>
        <taxon>Eukaryota</taxon>
        <taxon>Viridiplantae</taxon>
        <taxon>Streptophyta</taxon>
        <taxon>Embryophyta</taxon>
        <taxon>Tracheophyta</taxon>
        <taxon>Spermatophyta</taxon>
        <taxon>Magnoliopsida</taxon>
        <taxon>eudicotyledons</taxon>
        <taxon>Gunneridae</taxon>
        <taxon>Pentapetalae</taxon>
        <taxon>rosids</taxon>
        <taxon>fabids</taxon>
        <taxon>Cucurbitales</taxon>
        <taxon>Cucurbitaceae</taxon>
        <taxon>Benincaseae</taxon>
        <taxon>Cucumis</taxon>
    </lineage>
</organism>
<dbReference type="PANTHER" id="PTHR46086:SF17">
    <property type="entry name" value="ALPHA_BETA-HYDROLASES SUPERFAMILY PROTEIN"/>
    <property type="match status" value="1"/>
</dbReference>
<feature type="transmembrane region" description="Helical" evidence="2">
    <location>
        <begin position="297"/>
        <end position="318"/>
    </location>
</feature>
<dbReference type="Pfam" id="PF01764">
    <property type="entry name" value="Lipase_3"/>
    <property type="match status" value="2"/>
</dbReference>
<dbReference type="EMBL" id="SSTD01010113">
    <property type="protein sequence ID" value="TYK12882.1"/>
    <property type="molecule type" value="Genomic_DNA"/>
</dbReference>
<accession>A0A5D3CNF4</accession>
<comment type="caution">
    <text evidence="4">The sequence shown here is derived from an EMBL/GenBank/DDBJ whole genome shotgun (WGS) entry which is preliminary data.</text>
</comment>
<protein>
    <recommendedName>
        <fullName evidence="3">Fungal lipase-type domain-containing protein</fullName>
    </recommendedName>
</protein>
<evidence type="ECO:0000259" key="3">
    <source>
        <dbReference type="Pfam" id="PF01764"/>
    </source>
</evidence>
<gene>
    <name evidence="4" type="ORF">E5676_scaffold255G004760</name>
</gene>
<name>A0A5D3CNF4_CUCMM</name>
<reference evidence="4 5" key="1">
    <citation type="submission" date="2019-08" db="EMBL/GenBank/DDBJ databases">
        <title>Draft genome sequences of two oriental melons (Cucumis melo L. var makuwa).</title>
        <authorList>
            <person name="Kwon S.-Y."/>
        </authorList>
    </citation>
    <scope>NUCLEOTIDE SEQUENCE [LARGE SCALE GENOMIC DNA]</scope>
    <source>
        <strain evidence="5">cv. Chang Bougi</strain>
        <tissue evidence="4">Leaf</tissue>
    </source>
</reference>
<evidence type="ECO:0000313" key="5">
    <source>
        <dbReference type="Proteomes" id="UP000321947"/>
    </source>
</evidence>